<evidence type="ECO:0000256" key="7">
    <source>
        <dbReference type="ARBA" id="ARBA00022840"/>
    </source>
</evidence>
<keyword evidence="5 11" id="KW-0347">Helicase</keyword>
<feature type="domain" description="RecBCD enzyme subunit RecD N-terminal" evidence="13">
    <location>
        <begin position="26"/>
        <end position="130"/>
    </location>
</feature>
<keyword evidence="15" id="KW-1185">Reference proteome</keyword>
<comment type="subunit">
    <text evidence="11">Heterotrimer of RecB, RecC and RecD. All subunits contribute to DNA-binding.</text>
</comment>
<dbReference type="SUPFAM" id="SSF52540">
    <property type="entry name" value="P-loop containing nucleoside triphosphate hydrolases"/>
    <property type="match status" value="2"/>
</dbReference>
<dbReference type="InterPro" id="IPR049550">
    <property type="entry name" value="RecD_N"/>
</dbReference>
<dbReference type="InterPro" id="IPR050534">
    <property type="entry name" value="Coronavir_polyprotein_1ab"/>
</dbReference>
<dbReference type="CDD" id="cd18809">
    <property type="entry name" value="SF1_C_RecD"/>
    <property type="match status" value="1"/>
</dbReference>
<dbReference type="GO" id="GO:0017116">
    <property type="term" value="F:single-stranded DNA helicase activity"/>
    <property type="evidence" value="ECO:0007669"/>
    <property type="project" value="TreeGrafter"/>
</dbReference>
<evidence type="ECO:0000313" key="14">
    <source>
        <dbReference type="EMBL" id="TQL57632.1"/>
    </source>
</evidence>
<dbReference type="GO" id="GO:0009338">
    <property type="term" value="C:exodeoxyribonuclease V complex"/>
    <property type="evidence" value="ECO:0007669"/>
    <property type="project" value="InterPro"/>
</dbReference>
<evidence type="ECO:0000256" key="11">
    <source>
        <dbReference type="HAMAP-Rule" id="MF_01487"/>
    </source>
</evidence>
<comment type="miscellaneous">
    <text evidence="11">In the RecBCD complex, RecB has a slow 3'-5' helicase, an exonuclease activity and loads RecA onto ssDNA, RecD has a fast 5'-3' helicase activity, while RecC stimulates the ATPase and processivity of the RecB helicase and contributes to recognition of the Chi site.</text>
</comment>
<comment type="catalytic activity">
    <reaction evidence="11">
        <text>ATP + H2O = ADP + phosphate + H(+)</text>
        <dbReference type="Rhea" id="RHEA:13065"/>
        <dbReference type="ChEBI" id="CHEBI:15377"/>
        <dbReference type="ChEBI" id="CHEBI:15378"/>
        <dbReference type="ChEBI" id="CHEBI:30616"/>
        <dbReference type="ChEBI" id="CHEBI:43474"/>
        <dbReference type="ChEBI" id="CHEBI:456216"/>
        <dbReference type="EC" id="5.6.2.3"/>
    </reaction>
</comment>
<gene>
    <name evidence="11" type="primary">recD</name>
    <name evidence="14" type="ORF">FB460_1468</name>
</gene>
<keyword evidence="9 11" id="KW-0234">DNA repair</keyword>
<keyword evidence="6 11" id="KW-0269">Exonuclease</keyword>
<dbReference type="Gene3D" id="3.40.50.300">
    <property type="entry name" value="P-loop containing nucleotide triphosphate hydrolases"/>
    <property type="match status" value="3"/>
</dbReference>
<dbReference type="Proteomes" id="UP000316196">
    <property type="component" value="Unassembled WGS sequence"/>
</dbReference>
<evidence type="ECO:0000256" key="9">
    <source>
        <dbReference type="ARBA" id="ARBA00023204"/>
    </source>
</evidence>
<keyword evidence="2 11" id="KW-0547">Nucleotide-binding</keyword>
<evidence type="ECO:0000256" key="3">
    <source>
        <dbReference type="ARBA" id="ARBA00022763"/>
    </source>
</evidence>
<evidence type="ECO:0000256" key="8">
    <source>
        <dbReference type="ARBA" id="ARBA00023125"/>
    </source>
</evidence>
<accession>A0A542ZBD9</accession>
<dbReference type="InterPro" id="IPR006344">
    <property type="entry name" value="RecD"/>
</dbReference>
<dbReference type="Pfam" id="PF13538">
    <property type="entry name" value="UvrD_C_2"/>
    <property type="match status" value="1"/>
</dbReference>
<comment type="function">
    <text evidence="11">A helicase/nuclease that prepares dsDNA breaks (DSB) for recombinational DNA repair. Binds to DSBs and unwinds DNA via a highly rapid and processive ATP-dependent bidirectional helicase activity. Unwinds dsDNA until it encounters a Chi (crossover hotspot instigator) sequence from the 3' direction. Cuts ssDNA a few nucleotides 3' to the Chi site. The properties and activities of the enzyme are changed at Chi. The Chi-altered holoenzyme produces a long 3'-ssDNA overhang and facilitates RecA-binding to the ssDNA for homologous DNA recombination and repair. Holoenzyme degrades any linearized DNA that is unable to undergo homologous recombination. In the holoenzyme this subunit has ssDNA-dependent ATPase and 5'-3' helicase activity. When added to pre-assembled RecBC greatly stimulates nuclease activity and augments holoenzyme processivity. Negatively regulates the RecA-loading ability of RecBCD.</text>
</comment>
<dbReference type="EMBL" id="VFOR01000002">
    <property type="protein sequence ID" value="TQL57632.1"/>
    <property type="molecule type" value="Genomic_DNA"/>
</dbReference>
<sequence>MTLSVDPHSADRALAATGLLKTFNDAGVIGAAEVHAATRLHELYRPDAEPDENVRLGLAIALRALRAGSVCVDLRRAHELVLDAEVAPDADLPWPEPDVWWASLMASGLVDDADAPDTGAPLRRRGGLLYPARHFNDEENLRAWLNSSPASPTAVDGEMLRSSLDELFDGSLLPEGSSDQQRLAAVIAAHGSRLVLAGGPGTGKTRTVARILAVLARLHAQTGETNPPRVALAAPTGKAAARLTESIIEARGDLPPHWSSFLDGIPAATTLHRLLGYRPSQGFTRGRDAPLPHDIVVVDEMSMVALHLMARLLDALPAHCRLICVGDPDQLASVEAGAVMADITATGGTQSSAAETAHLQSFAAPAHPFPAVLAPPVVRLQHTFRFTGGIADLADAIRRGDPDATVSVLTAGHEDVTFSDVDAATAGQTVLAPVRERVIAHGRRLHAAADAGDATTALDLLEHHRLLCAHRDGLWGVAAWESRIHEWLDEAVPLSDAASEHDWYVGLPLLNTANQPDIGLANGDTGIVIRTPSGLRAAFTVGDTPALLPALVLNAARPMRALTIHKSQGSQFSEVTVVLPPPESPLLTRELLYTAISRARRHVHVIGSAESVRRAVVHPANRASGLGR</sequence>
<evidence type="ECO:0000256" key="6">
    <source>
        <dbReference type="ARBA" id="ARBA00022839"/>
    </source>
</evidence>
<evidence type="ECO:0000259" key="12">
    <source>
        <dbReference type="Pfam" id="PF13538"/>
    </source>
</evidence>
<keyword evidence="1 11" id="KW-0540">Nuclease</keyword>
<dbReference type="RefSeq" id="WP_142093491.1">
    <property type="nucleotide sequence ID" value="NZ_BAAAMD010000003.1"/>
</dbReference>
<keyword evidence="10 11" id="KW-0413">Isomerase</keyword>
<keyword evidence="8 11" id="KW-0238">DNA-binding</keyword>
<proteinExistence type="inferred from homology"/>
<dbReference type="Pfam" id="PF21185">
    <property type="entry name" value="RecD_N"/>
    <property type="match status" value="1"/>
</dbReference>
<dbReference type="InterPro" id="IPR041851">
    <property type="entry name" value="RecD_N_sf"/>
</dbReference>
<dbReference type="OrthoDB" id="9763659at2"/>
<dbReference type="InterPro" id="IPR027785">
    <property type="entry name" value="UvrD-like_helicase_C"/>
</dbReference>
<dbReference type="GO" id="GO:0016887">
    <property type="term" value="F:ATP hydrolysis activity"/>
    <property type="evidence" value="ECO:0007669"/>
    <property type="project" value="RHEA"/>
</dbReference>
<dbReference type="GO" id="GO:0003677">
    <property type="term" value="F:DNA binding"/>
    <property type="evidence" value="ECO:0007669"/>
    <property type="project" value="UniProtKB-UniRule"/>
</dbReference>
<keyword evidence="3 11" id="KW-0227">DNA damage</keyword>
<feature type="domain" description="UvrD-like helicase C-terminal" evidence="12">
    <location>
        <begin position="560"/>
        <end position="606"/>
    </location>
</feature>
<dbReference type="PANTHER" id="PTHR43788:SF6">
    <property type="entry name" value="DNA HELICASE B"/>
    <property type="match status" value="1"/>
</dbReference>
<organism evidence="14 15">
    <name type="scientific">Propioniferax innocua</name>
    <dbReference type="NCBI Taxonomy" id="1753"/>
    <lineage>
        <taxon>Bacteria</taxon>
        <taxon>Bacillati</taxon>
        <taxon>Actinomycetota</taxon>
        <taxon>Actinomycetes</taxon>
        <taxon>Propionibacteriales</taxon>
        <taxon>Propionibacteriaceae</taxon>
        <taxon>Propioniferax</taxon>
    </lineage>
</organism>
<feature type="binding site" evidence="11">
    <location>
        <begin position="198"/>
        <end position="205"/>
    </location>
    <ligand>
        <name>ATP</name>
        <dbReference type="ChEBI" id="CHEBI:30616"/>
    </ligand>
</feature>
<dbReference type="InterPro" id="IPR027417">
    <property type="entry name" value="P-loop_NTPase"/>
</dbReference>
<protein>
    <recommendedName>
        <fullName evidence="11">RecBCD enzyme subunit RecD</fullName>
        <ecNumber evidence="11">5.6.2.3</ecNumber>
    </recommendedName>
    <alternativeName>
        <fullName evidence="11">DNA 5'-3' helicase subunit RecD</fullName>
    </alternativeName>
    <alternativeName>
        <fullName evidence="11">Exonuclease V subunit RecD</fullName>
        <shortName evidence="11">ExoV subunit RecD</shortName>
    </alternativeName>
    <alternativeName>
        <fullName evidence="11">Helicase/nuclease RecBCD subunit RecD</fullName>
    </alternativeName>
</protein>
<dbReference type="EC" id="5.6.2.3" evidence="11"/>
<dbReference type="GO" id="GO:0043139">
    <property type="term" value="F:5'-3' DNA helicase activity"/>
    <property type="evidence" value="ECO:0007669"/>
    <property type="project" value="UniProtKB-UniRule"/>
</dbReference>
<dbReference type="GO" id="GO:0000724">
    <property type="term" value="P:double-strand break repair via homologous recombination"/>
    <property type="evidence" value="ECO:0007669"/>
    <property type="project" value="UniProtKB-UniRule"/>
</dbReference>
<dbReference type="NCBIfam" id="TIGR01447">
    <property type="entry name" value="recD"/>
    <property type="match status" value="1"/>
</dbReference>
<dbReference type="PANTHER" id="PTHR43788">
    <property type="entry name" value="DNA2/NAM7 HELICASE FAMILY MEMBER"/>
    <property type="match status" value="1"/>
</dbReference>
<evidence type="ECO:0000313" key="15">
    <source>
        <dbReference type="Proteomes" id="UP000316196"/>
    </source>
</evidence>
<evidence type="ECO:0000256" key="2">
    <source>
        <dbReference type="ARBA" id="ARBA00022741"/>
    </source>
</evidence>
<dbReference type="GO" id="GO:0008854">
    <property type="term" value="F:exodeoxyribonuclease V activity"/>
    <property type="evidence" value="ECO:0007669"/>
    <property type="project" value="InterPro"/>
</dbReference>
<dbReference type="GO" id="GO:0005524">
    <property type="term" value="F:ATP binding"/>
    <property type="evidence" value="ECO:0007669"/>
    <property type="project" value="UniProtKB-UniRule"/>
</dbReference>
<name>A0A542ZBD9_9ACTN</name>
<dbReference type="CDD" id="cd17933">
    <property type="entry name" value="DEXSc_RecD-like"/>
    <property type="match status" value="1"/>
</dbReference>
<dbReference type="AlphaFoldDB" id="A0A542ZBD9"/>
<dbReference type="Gene3D" id="1.10.10.1020">
    <property type="entry name" value="RecBCD complex, subunit RecD, N-terminal domain"/>
    <property type="match status" value="1"/>
</dbReference>
<reference evidence="14 15" key="1">
    <citation type="submission" date="2019-06" db="EMBL/GenBank/DDBJ databases">
        <title>Sequencing the genomes of 1000 actinobacteria strains.</title>
        <authorList>
            <person name="Klenk H.-P."/>
        </authorList>
    </citation>
    <scope>NUCLEOTIDE SEQUENCE [LARGE SCALE GENOMIC DNA]</scope>
    <source>
        <strain evidence="14 15">DSM 8251</strain>
    </source>
</reference>
<evidence type="ECO:0000256" key="1">
    <source>
        <dbReference type="ARBA" id="ARBA00022722"/>
    </source>
</evidence>
<comment type="similarity">
    <text evidence="11">Belongs to the RecD family.</text>
</comment>
<evidence type="ECO:0000259" key="13">
    <source>
        <dbReference type="Pfam" id="PF21185"/>
    </source>
</evidence>
<keyword evidence="7 11" id="KW-0067">ATP-binding</keyword>
<dbReference type="HAMAP" id="MF_01487">
    <property type="entry name" value="RecD"/>
    <property type="match status" value="1"/>
</dbReference>
<dbReference type="Pfam" id="PF13245">
    <property type="entry name" value="AAA_19"/>
    <property type="match status" value="1"/>
</dbReference>
<comment type="caution">
    <text evidence="14">The sequence shown here is derived from an EMBL/GenBank/DDBJ whole genome shotgun (WGS) entry which is preliminary data.</text>
</comment>
<evidence type="ECO:0000256" key="5">
    <source>
        <dbReference type="ARBA" id="ARBA00022806"/>
    </source>
</evidence>
<evidence type="ECO:0000256" key="4">
    <source>
        <dbReference type="ARBA" id="ARBA00022801"/>
    </source>
</evidence>
<keyword evidence="4 11" id="KW-0378">Hydrolase</keyword>
<evidence type="ECO:0000256" key="10">
    <source>
        <dbReference type="ARBA" id="ARBA00023235"/>
    </source>
</evidence>